<dbReference type="Pfam" id="PF07695">
    <property type="entry name" value="7TMR-DISM_7TM"/>
    <property type="match status" value="1"/>
</dbReference>
<dbReference type="SMART" id="SM00267">
    <property type="entry name" value="GGDEF"/>
    <property type="match status" value="1"/>
</dbReference>
<accession>A0A7X2MVM1</accession>
<dbReference type="PANTHER" id="PTHR45138">
    <property type="entry name" value="REGULATORY COMPONENTS OF SENSORY TRANSDUCTION SYSTEM"/>
    <property type="match status" value="1"/>
</dbReference>
<dbReference type="CDD" id="cd01949">
    <property type="entry name" value="GGDEF"/>
    <property type="match status" value="1"/>
</dbReference>
<name>A0A7X2MVM1_9CLOT</name>
<dbReference type="InterPro" id="IPR050469">
    <property type="entry name" value="Diguanylate_Cyclase"/>
</dbReference>
<keyword evidence="4" id="KW-1185">Reference proteome</keyword>
<feature type="transmembrane region" description="Helical" evidence="1">
    <location>
        <begin position="269"/>
        <end position="287"/>
    </location>
</feature>
<feature type="domain" description="GGDEF" evidence="2">
    <location>
        <begin position="426"/>
        <end position="557"/>
    </location>
</feature>
<keyword evidence="1" id="KW-1133">Transmembrane helix</keyword>
<evidence type="ECO:0000256" key="1">
    <source>
        <dbReference type="SAM" id="Phobius"/>
    </source>
</evidence>
<keyword evidence="1" id="KW-0812">Transmembrane</keyword>
<feature type="transmembrane region" description="Helical" evidence="1">
    <location>
        <begin position="175"/>
        <end position="197"/>
    </location>
</feature>
<dbReference type="InterPro" id="IPR029787">
    <property type="entry name" value="Nucleotide_cyclase"/>
</dbReference>
<evidence type="ECO:0000259" key="2">
    <source>
        <dbReference type="PROSITE" id="PS50887"/>
    </source>
</evidence>
<dbReference type="Gene3D" id="3.30.70.270">
    <property type="match status" value="1"/>
</dbReference>
<dbReference type="InterPro" id="IPR043128">
    <property type="entry name" value="Rev_trsase/Diguanyl_cyclase"/>
</dbReference>
<feature type="transmembrane region" description="Helical" evidence="1">
    <location>
        <begin position="299"/>
        <end position="318"/>
    </location>
</feature>
<protein>
    <submittedName>
        <fullName evidence="3">Diguanylate cyclase</fullName>
    </submittedName>
</protein>
<dbReference type="Pfam" id="PF00990">
    <property type="entry name" value="GGDEF"/>
    <property type="match status" value="1"/>
</dbReference>
<reference evidence="3 4" key="1">
    <citation type="submission" date="2019-08" db="EMBL/GenBank/DDBJ databases">
        <title>In-depth cultivation of the pig gut microbiome towards novel bacterial diversity and tailored functional studies.</title>
        <authorList>
            <person name="Wylensek D."/>
            <person name="Hitch T.C.A."/>
            <person name="Clavel T."/>
        </authorList>
    </citation>
    <scope>NUCLEOTIDE SEQUENCE [LARGE SCALE GENOMIC DNA]</scope>
    <source>
        <strain evidence="3 4">WCA-383-APC-5B</strain>
    </source>
</reference>
<dbReference type="GO" id="GO:0052621">
    <property type="term" value="F:diguanylate cyclase activity"/>
    <property type="evidence" value="ECO:0007669"/>
    <property type="project" value="TreeGrafter"/>
</dbReference>
<feature type="transmembrane region" description="Helical" evidence="1">
    <location>
        <begin position="362"/>
        <end position="385"/>
    </location>
</feature>
<dbReference type="Proteomes" id="UP000460287">
    <property type="component" value="Unassembled WGS sequence"/>
</dbReference>
<dbReference type="InterPro" id="IPR000160">
    <property type="entry name" value="GGDEF_dom"/>
</dbReference>
<dbReference type="EMBL" id="VULX01000001">
    <property type="protein sequence ID" value="MSR89922.1"/>
    <property type="molecule type" value="Genomic_DNA"/>
</dbReference>
<sequence>MGKWEMKDRKVLIVLVLFMILFVMFMKSGLSSTNKYSTKIEANNAKIMNDKWKYKSENITLPTNVNAPVNTEVEINRYLPHILGDNEYLCVITAEQAIDVYIDKVLIYKCGYDGENNLIDLPGDIYNIINLPERAVGKKIIIKYRTKYAKHSGEINEIFYGTKGDIILNIFKHSAFRLLMILFINVIALICLIFCILNRRKKKAKKYIYLVVFCIMISLWMFLESGLTQFFYYDQHVVKVAAYFCIMLAPIPINLFLKNIVGEKKYGNCKIFLYLYIVDFIINFIWVVLRKSLVNATTIFTHFTITVNCFAAFYVMITNITKKNDHYSKYALICMSPILVATVLEVLKYYNKKFIFDTARIFVIGIAFSGIFLISLILFNFISIYKKAKETRMLNILAYQDAITKGKNRTAFYRDINSITGNDMNELLCIMILDMNNLKYVNDKYGHIAGDNAIRLCYECIKSCLHEFGTCYRIGGDEFTCIFTNCSELLIQEFLEKFKEKVNYYNKEVEYNFNVAYGYSFYNKEIDENLLDTFNRADKLMYLKKKIMKETTENYSL</sequence>
<dbReference type="SUPFAM" id="SSF55073">
    <property type="entry name" value="Nucleotide cyclase"/>
    <property type="match status" value="1"/>
</dbReference>
<proteinExistence type="predicted"/>
<comment type="caution">
    <text evidence="3">The sequence shown here is derived from an EMBL/GenBank/DDBJ whole genome shotgun (WGS) entry which is preliminary data.</text>
</comment>
<feature type="transmembrane region" description="Helical" evidence="1">
    <location>
        <begin position="330"/>
        <end position="350"/>
    </location>
</feature>
<dbReference type="PROSITE" id="PS50887">
    <property type="entry name" value="GGDEF"/>
    <property type="match status" value="1"/>
</dbReference>
<dbReference type="NCBIfam" id="TIGR00254">
    <property type="entry name" value="GGDEF"/>
    <property type="match status" value="1"/>
</dbReference>
<evidence type="ECO:0000313" key="3">
    <source>
        <dbReference type="EMBL" id="MSR89922.1"/>
    </source>
</evidence>
<evidence type="ECO:0000313" key="4">
    <source>
        <dbReference type="Proteomes" id="UP000460287"/>
    </source>
</evidence>
<gene>
    <name evidence="3" type="ORF">FYJ33_00480</name>
</gene>
<dbReference type="InterPro" id="IPR011623">
    <property type="entry name" value="7TMR_DISM_rcpt_extracell_dom1"/>
</dbReference>
<organism evidence="3 4">
    <name type="scientific">Inconstantimicrobium porci</name>
    <dbReference type="NCBI Taxonomy" id="2652291"/>
    <lineage>
        <taxon>Bacteria</taxon>
        <taxon>Bacillati</taxon>
        <taxon>Bacillota</taxon>
        <taxon>Clostridia</taxon>
        <taxon>Eubacteriales</taxon>
        <taxon>Clostridiaceae</taxon>
        <taxon>Inconstantimicrobium</taxon>
    </lineage>
</organism>
<dbReference type="AlphaFoldDB" id="A0A7X2MVM1"/>
<dbReference type="PANTHER" id="PTHR45138:SF9">
    <property type="entry name" value="DIGUANYLATE CYCLASE DGCM-RELATED"/>
    <property type="match status" value="1"/>
</dbReference>
<keyword evidence="1" id="KW-0472">Membrane</keyword>
<feature type="transmembrane region" description="Helical" evidence="1">
    <location>
        <begin position="209"/>
        <end position="232"/>
    </location>
</feature>
<feature type="transmembrane region" description="Helical" evidence="1">
    <location>
        <begin position="238"/>
        <end position="257"/>
    </location>
</feature>